<sequence length="268" mass="29681">MQIESPLPSQHSRPPIDSLMDLPFDVLVLILVGCILPMPLPLHVTTLNIHLTDHRSLSDVNDFEEVFFLSPSVQYQEVYAAKKANVTTDLTFAWLRRCGPIPEALGYFRWLEYLTIKSCVCPGPIPSSIITLTELGVLSLEGCRLSGLIPVELGQLTKLEHLSLADNEQLYGPLYAEWGSLTLLHFLDLSGTGVTGLIPPEWGNMGNLHTLILTSTRMNGPIPRELGRCTELQRLELTDSSTIGVIPGELRNVPFLIVEGNDEVIFEV</sequence>
<evidence type="ECO:0000256" key="8">
    <source>
        <dbReference type="ARBA" id="ARBA00023170"/>
    </source>
</evidence>
<keyword evidence="5" id="KW-0677">Repeat</keyword>
<dbReference type="Gene3D" id="3.80.10.10">
    <property type="entry name" value="Ribonuclease Inhibitor"/>
    <property type="match status" value="1"/>
</dbReference>
<dbReference type="InterPro" id="IPR032675">
    <property type="entry name" value="LRR_dom_sf"/>
</dbReference>
<keyword evidence="6" id="KW-1133">Transmembrane helix</keyword>
<dbReference type="Pfam" id="PF00560">
    <property type="entry name" value="LRR_1"/>
    <property type="match status" value="2"/>
</dbReference>
<dbReference type="SUPFAM" id="SSF52058">
    <property type="entry name" value="L domain-like"/>
    <property type="match status" value="1"/>
</dbReference>
<keyword evidence="9" id="KW-0325">Glycoprotein</keyword>
<dbReference type="PANTHER" id="PTHR27000">
    <property type="entry name" value="LEUCINE-RICH REPEAT RECEPTOR-LIKE PROTEIN KINASE FAMILY PROTEIN-RELATED"/>
    <property type="match status" value="1"/>
</dbReference>
<keyword evidence="2" id="KW-0433">Leucine-rich repeat</keyword>
<keyword evidence="3" id="KW-0812">Transmembrane</keyword>
<evidence type="ECO:0000256" key="9">
    <source>
        <dbReference type="ARBA" id="ARBA00023180"/>
    </source>
</evidence>
<keyword evidence="7" id="KW-0472">Membrane</keyword>
<dbReference type="GO" id="GO:0016020">
    <property type="term" value="C:membrane"/>
    <property type="evidence" value="ECO:0007669"/>
    <property type="project" value="UniProtKB-SubCell"/>
</dbReference>
<evidence type="ECO:0000256" key="5">
    <source>
        <dbReference type="ARBA" id="ARBA00022737"/>
    </source>
</evidence>
<protein>
    <submittedName>
        <fullName evidence="10">L domain-like protein</fullName>
    </submittedName>
</protein>
<evidence type="ECO:0000256" key="4">
    <source>
        <dbReference type="ARBA" id="ARBA00022729"/>
    </source>
</evidence>
<proteinExistence type="predicted"/>
<accession>A0A1Y2CVE7</accession>
<dbReference type="PANTHER" id="PTHR27000:SF783">
    <property type="entry name" value="MALECTIN DOMAIN-CONTAINING PROTEIN"/>
    <property type="match status" value="1"/>
</dbReference>
<organism evidence="10 11">
    <name type="scientific">Rhizoclosmatium globosum</name>
    <dbReference type="NCBI Taxonomy" id="329046"/>
    <lineage>
        <taxon>Eukaryota</taxon>
        <taxon>Fungi</taxon>
        <taxon>Fungi incertae sedis</taxon>
        <taxon>Chytridiomycota</taxon>
        <taxon>Chytridiomycota incertae sedis</taxon>
        <taxon>Chytridiomycetes</taxon>
        <taxon>Chytridiales</taxon>
        <taxon>Chytriomycetaceae</taxon>
        <taxon>Rhizoclosmatium</taxon>
    </lineage>
</organism>
<evidence type="ECO:0000256" key="7">
    <source>
        <dbReference type="ARBA" id="ARBA00023136"/>
    </source>
</evidence>
<keyword evidence="11" id="KW-1185">Reference proteome</keyword>
<evidence type="ECO:0000256" key="6">
    <source>
        <dbReference type="ARBA" id="ARBA00022989"/>
    </source>
</evidence>
<dbReference type="FunFam" id="3.80.10.10:FF:000041">
    <property type="entry name" value="LRR receptor-like serine/threonine-protein kinase ERECTA"/>
    <property type="match status" value="1"/>
</dbReference>
<comment type="caution">
    <text evidence="10">The sequence shown here is derived from an EMBL/GenBank/DDBJ whole genome shotgun (WGS) entry which is preliminary data.</text>
</comment>
<comment type="subcellular location">
    <subcellularLocation>
        <location evidence="1">Membrane</location>
        <topology evidence="1">Single-pass membrane protein</topology>
    </subcellularLocation>
</comment>
<name>A0A1Y2CVE7_9FUNG</name>
<dbReference type="AlphaFoldDB" id="A0A1Y2CVE7"/>
<evidence type="ECO:0000313" key="11">
    <source>
        <dbReference type="Proteomes" id="UP000193642"/>
    </source>
</evidence>
<dbReference type="EMBL" id="MCGO01000006">
    <property type="protein sequence ID" value="ORY50947.1"/>
    <property type="molecule type" value="Genomic_DNA"/>
</dbReference>
<evidence type="ECO:0000256" key="3">
    <source>
        <dbReference type="ARBA" id="ARBA00022692"/>
    </source>
</evidence>
<dbReference type="OrthoDB" id="676979at2759"/>
<keyword evidence="4" id="KW-0732">Signal</keyword>
<dbReference type="STRING" id="329046.A0A1Y2CVE7"/>
<reference evidence="10 11" key="1">
    <citation type="submission" date="2016-07" db="EMBL/GenBank/DDBJ databases">
        <title>Pervasive Adenine N6-methylation of Active Genes in Fungi.</title>
        <authorList>
            <consortium name="DOE Joint Genome Institute"/>
            <person name="Mondo S.J."/>
            <person name="Dannebaum R.O."/>
            <person name="Kuo R.C."/>
            <person name="Labutti K."/>
            <person name="Haridas S."/>
            <person name="Kuo A."/>
            <person name="Salamov A."/>
            <person name="Ahrendt S.R."/>
            <person name="Lipzen A."/>
            <person name="Sullivan W."/>
            <person name="Andreopoulos W.B."/>
            <person name="Clum A."/>
            <person name="Lindquist E."/>
            <person name="Daum C."/>
            <person name="Ramamoorthy G.K."/>
            <person name="Gryganskyi A."/>
            <person name="Culley D."/>
            <person name="Magnuson J.K."/>
            <person name="James T.Y."/>
            <person name="O'Malley M.A."/>
            <person name="Stajich J.E."/>
            <person name="Spatafora J.W."/>
            <person name="Visel A."/>
            <person name="Grigoriev I.V."/>
        </authorList>
    </citation>
    <scope>NUCLEOTIDE SEQUENCE [LARGE SCALE GENOMIC DNA]</scope>
    <source>
        <strain evidence="10 11">JEL800</strain>
    </source>
</reference>
<dbReference type="Proteomes" id="UP000193642">
    <property type="component" value="Unassembled WGS sequence"/>
</dbReference>
<gene>
    <name evidence="10" type="ORF">BCR33DRAFT_712901</name>
</gene>
<evidence type="ECO:0000313" key="10">
    <source>
        <dbReference type="EMBL" id="ORY50947.1"/>
    </source>
</evidence>
<keyword evidence="8" id="KW-0675">Receptor</keyword>
<dbReference type="InterPro" id="IPR001611">
    <property type="entry name" value="Leu-rich_rpt"/>
</dbReference>
<evidence type="ECO:0000256" key="1">
    <source>
        <dbReference type="ARBA" id="ARBA00004167"/>
    </source>
</evidence>
<evidence type="ECO:0000256" key="2">
    <source>
        <dbReference type="ARBA" id="ARBA00022614"/>
    </source>
</evidence>